<dbReference type="OMA" id="LYYPREF"/>
<feature type="transmembrane region" description="Helical" evidence="1">
    <location>
        <begin position="788"/>
        <end position="813"/>
    </location>
</feature>
<reference evidence="3 4" key="1">
    <citation type="journal article" date="2019" name="Sci. Rep.">
        <title>Nanopore sequencing improves the draft genome of the human pathogenic amoeba Naegleria fowleri.</title>
        <authorList>
            <person name="Liechti N."/>
            <person name="Schurch N."/>
            <person name="Bruggmann R."/>
            <person name="Wittwer M."/>
        </authorList>
    </citation>
    <scope>NUCLEOTIDE SEQUENCE [LARGE SCALE GENOMIC DNA]</scope>
    <source>
        <strain evidence="3 4">ATCC 30894</strain>
    </source>
</reference>
<dbReference type="SUPFAM" id="SSF48097">
    <property type="entry name" value="Regulator of G-protein signaling, RGS"/>
    <property type="match status" value="1"/>
</dbReference>
<sequence length="1111" mass="128095">MFPSAPPFRPLLTLLSPPSPSSEIKGLFVNHSRMPCFHFDISRLLLSFLIVPIIVWMISSMIHPSHAKPLLSSMSSSLSSSIRIHPIMMKFRSFSTPSSFSNPTTNCSSFHHISFTLPIPFLYWSRSDFNTRSSSKFFEKSCLIERETRLTSSWSSSFSSLVASSSTTSWTLNDYLNHDDESEKQQQEGGGVVNFHIVDEFTMFKIFNETFSKHSSQNSSLMDFQLIAQVTRKSDLFLMSRKEKNITNYLQLKDRTIAVCEEHVAHLNFELLRNGLSLSKSDVILKIVSNNDMSLKVLDDSIDAYFVNDMYIFTSVRKTPTSLYYPREFNIIPTSFSISNYNYSSEIAPLLPKQEIFRYGILVRNNPKMESSKFESIVKRFLISQIEMYAFCRENPSECFEKWLIYDYMIDNVNAMIWPSINGFGVINASQLDTSMNIFSYDFPELANRNSTFRRTFIEKFVNSTYINQIYQDGCYVVENFTTTSNKCQFSSMTTFSLNVTALQYQPIIPQFCEDFVFPYPLSCLRGYLYYRLYCGFIPFIIGAAVNVLCIFGIPFVCTELIFRNRFIAPYVTPISFTGFLIFSAIVFCRFVTFPEHVAYGMASFCICVVIVTHAMNIIRYFYVRNLFKIMKKSKKQQDQGRGFGSMTTSNMTNSQSIFDISTRKIRIHRIVSSRPVFVTVWLILVCILPPSFFVAQYFSPSNYIIRNGILLILYFVVTLFMVLCFIFDAIINRKKLRKRGFISFLVFDDPLLYRMELMLCSLELISIVWASLSDYYVYNVASFTSQAIAFTLMGVTGSLTWSYGFSIAVLIYRKLKRKLNTAVGRNRGSSVMSAISDTSAVSSTNSAKHDHLEKLMKNDDFYSLLEDYCKKEFSSENLYLYTKLLQMKKRKKYSLNELLFIYENYIKNYAPYEVNVSFNTKKAIRETLEAHHVLLPRQSKDLTQSKFDPSIEDPQRYNTFDHALDHQGTSNTPYRSFDGFESTMTTTPNASERRPTIGSAYTPSPPKTFSLGAGFKNSFRKLGYTSSMLDEEMEPNFNHLVGMDDVELSPSLDNQTGNNVIFLNFETIEPLFNDVTQNIMDTFSRLCDTTEYQQWESLNRMTTFGTEVRF</sequence>
<comment type="caution">
    <text evidence="3">The sequence shown here is derived from an EMBL/GenBank/DDBJ whole genome shotgun (WGS) entry which is preliminary data.</text>
</comment>
<feature type="domain" description="RGS" evidence="2">
    <location>
        <begin position="853"/>
        <end position="938"/>
    </location>
</feature>
<dbReference type="AlphaFoldDB" id="A0A6A5BC10"/>
<dbReference type="PANTHER" id="PTHR10845:SF192">
    <property type="entry name" value="DOUBLE HIT, ISOFORM B"/>
    <property type="match status" value="1"/>
</dbReference>
<evidence type="ECO:0000313" key="4">
    <source>
        <dbReference type="Proteomes" id="UP000444721"/>
    </source>
</evidence>
<dbReference type="Pfam" id="PF00615">
    <property type="entry name" value="RGS"/>
    <property type="match status" value="1"/>
</dbReference>
<dbReference type="InterPro" id="IPR036305">
    <property type="entry name" value="RGS_sf"/>
</dbReference>
<feature type="transmembrane region" description="Helical" evidence="1">
    <location>
        <begin position="599"/>
        <end position="623"/>
    </location>
</feature>
<dbReference type="VEuPathDB" id="AmoebaDB:NfTy_078250"/>
<feature type="transmembrane region" description="Helical" evidence="1">
    <location>
        <begin position="677"/>
        <end position="699"/>
    </location>
</feature>
<keyword evidence="4" id="KW-1185">Reference proteome</keyword>
<dbReference type="InterPro" id="IPR044926">
    <property type="entry name" value="RGS_subdomain_2"/>
</dbReference>
<dbReference type="VEuPathDB" id="AmoebaDB:NF0094400"/>
<gene>
    <name evidence="3" type="ORF">FDP41_006101</name>
</gene>
<dbReference type="SUPFAM" id="SSF53850">
    <property type="entry name" value="Periplasmic binding protein-like II"/>
    <property type="match status" value="1"/>
</dbReference>
<keyword evidence="1" id="KW-0472">Membrane</keyword>
<feature type="transmembrane region" description="Helical" evidence="1">
    <location>
        <begin position="752"/>
        <end position="773"/>
    </location>
</feature>
<feature type="transmembrane region" description="Helical" evidence="1">
    <location>
        <begin position="568"/>
        <end position="593"/>
    </location>
</feature>
<evidence type="ECO:0000256" key="1">
    <source>
        <dbReference type="SAM" id="Phobius"/>
    </source>
</evidence>
<protein>
    <recommendedName>
        <fullName evidence="2">RGS domain-containing protein</fullName>
    </recommendedName>
</protein>
<feature type="transmembrane region" description="Helical" evidence="1">
    <location>
        <begin position="705"/>
        <end position="731"/>
    </location>
</feature>
<dbReference type="Proteomes" id="UP000444721">
    <property type="component" value="Unassembled WGS sequence"/>
</dbReference>
<name>A0A6A5BC10_NAEFO</name>
<dbReference type="EMBL" id="VFQX01000051">
    <property type="protein sequence ID" value="KAF0974627.1"/>
    <property type="molecule type" value="Genomic_DNA"/>
</dbReference>
<organism evidence="3 4">
    <name type="scientific">Naegleria fowleri</name>
    <name type="common">Brain eating amoeba</name>
    <dbReference type="NCBI Taxonomy" id="5763"/>
    <lineage>
        <taxon>Eukaryota</taxon>
        <taxon>Discoba</taxon>
        <taxon>Heterolobosea</taxon>
        <taxon>Tetramitia</taxon>
        <taxon>Eutetramitia</taxon>
        <taxon>Vahlkampfiidae</taxon>
        <taxon>Naegleria</taxon>
    </lineage>
</organism>
<dbReference type="RefSeq" id="XP_044559340.1">
    <property type="nucleotide sequence ID" value="XM_044709700.1"/>
</dbReference>
<dbReference type="PANTHER" id="PTHR10845">
    <property type="entry name" value="REGULATOR OF G PROTEIN SIGNALING"/>
    <property type="match status" value="1"/>
</dbReference>
<dbReference type="Gene3D" id="1.10.167.10">
    <property type="entry name" value="Regulator of G-protein Signalling 4, domain 2"/>
    <property type="match status" value="1"/>
</dbReference>
<keyword evidence="1" id="KW-1133">Transmembrane helix</keyword>
<accession>A0A6A5BC10</accession>
<feature type="transmembrane region" description="Helical" evidence="1">
    <location>
        <begin position="529"/>
        <end position="556"/>
    </location>
</feature>
<keyword evidence="1" id="KW-0812">Transmembrane</keyword>
<dbReference type="VEuPathDB" id="AmoebaDB:FDP41_006101"/>
<evidence type="ECO:0000313" key="3">
    <source>
        <dbReference type="EMBL" id="KAF0974627.1"/>
    </source>
</evidence>
<dbReference type="InterPro" id="IPR016137">
    <property type="entry name" value="RGS"/>
</dbReference>
<dbReference type="OrthoDB" id="196547at2759"/>
<evidence type="ECO:0000259" key="2">
    <source>
        <dbReference type="Pfam" id="PF00615"/>
    </source>
</evidence>
<proteinExistence type="predicted"/>
<dbReference type="GeneID" id="68113319"/>
<dbReference type="VEuPathDB" id="AmoebaDB:NF0094390"/>